<evidence type="ECO:0000313" key="1">
    <source>
        <dbReference type="EMBL" id="OAT32018.1"/>
    </source>
</evidence>
<gene>
    <name evidence="1" type="ORF">M975_1910</name>
</gene>
<keyword evidence="2" id="KW-1185">Reference proteome</keyword>
<dbReference type="InterPro" id="IPR036388">
    <property type="entry name" value="WH-like_DNA-bd_sf"/>
</dbReference>
<organism evidence="1 2">
    <name type="scientific">Buttiauxella brennerae ATCC 51605</name>
    <dbReference type="NCBI Taxonomy" id="1354251"/>
    <lineage>
        <taxon>Bacteria</taxon>
        <taxon>Pseudomonadati</taxon>
        <taxon>Pseudomonadota</taxon>
        <taxon>Gammaproteobacteria</taxon>
        <taxon>Enterobacterales</taxon>
        <taxon>Enterobacteriaceae</taxon>
        <taxon>Buttiauxella</taxon>
    </lineage>
</organism>
<dbReference type="OrthoDB" id="6626058at2"/>
<sequence>MNTEIKELSRAYQLWLIIKDNPGIKMADVAKAMGSHTKNISDAITKMVKAGNICTQGKKGIRTYTANKSSPPVMYGRGSYKLGKEPAKPSIFLEPTPGNSVFEECRANWIGYRINQLLSGVRA</sequence>
<dbReference type="Proteomes" id="UP000078410">
    <property type="component" value="Unassembled WGS sequence"/>
</dbReference>
<accession>A0A1B7IQM2</accession>
<name>A0A1B7IQM2_9ENTR</name>
<comment type="caution">
    <text evidence="1">The sequence shown here is derived from an EMBL/GenBank/DDBJ whole genome shotgun (WGS) entry which is preliminary data.</text>
</comment>
<reference evidence="1 2" key="1">
    <citation type="submission" date="2016-04" db="EMBL/GenBank/DDBJ databases">
        <title>ATOL: Assembling a taxonomically balanced genome-scale reconstruction of the evolutionary history of the Enterobacteriaceae.</title>
        <authorList>
            <person name="Plunkett G.III."/>
            <person name="Neeno-Eckwall E.C."/>
            <person name="Glasner J.D."/>
            <person name="Perna N.T."/>
        </authorList>
    </citation>
    <scope>NUCLEOTIDE SEQUENCE [LARGE SCALE GENOMIC DNA]</scope>
    <source>
        <strain evidence="1 2">ATCC 51605</strain>
    </source>
</reference>
<dbReference type="Gene3D" id="1.10.10.10">
    <property type="entry name" value="Winged helix-like DNA-binding domain superfamily/Winged helix DNA-binding domain"/>
    <property type="match status" value="1"/>
</dbReference>
<dbReference type="PATRIC" id="fig|1354251.4.peg.1972"/>
<dbReference type="RefSeq" id="WP_064558986.1">
    <property type="nucleotide sequence ID" value="NZ_LXER01000017.1"/>
</dbReference>
<dbReference type="EMBL" id="LXER01000017">
    <property type="protein sequence ID" value="OAT32018.1"/>
    <property type="molecule type" value="Genomic_DNA"/>
</dbReference>
<dbReference type="AlphaFoldDB" id="A0A1B7IQM2"/>
<protein>
    <submittedName>
        <fullName evidence="1">Uncharacterized protein</fullName>
    </submittedName>
</protein>
<evidence type="ECO:0000313" key="2">
    <source>
        <dbReference type="Proteomes" id="UP000078410"/>
    </source>
</evidence>
<proteinExistence type="predicted"/>